<feature type="region of interest" description="Disordered" evidence="2">
    <location>
        <begin position="267"/>
        <end position="338"/>
    </location>
</feature>
<dbReference type="InterPro" id="IPR002711">
    <property type="entry name" value="HNH"/>
</dbReference>
<feature type="compositionally biased region" description="Low complexity" evidence="2">
    <location>
        <begin position="270"/>
        <end position="292"/>
    </location>
</feature>
<dbReference type="InterPro" id="IPR003870">
    <property type="entry name" value="DUF222"/>
</dbReference>
<accession>A0A2U1TGP1</accession>
<evidence type="ECO:0000259" key="3">
    <source>
        <dbReference type="SMART" id="SM00507"/>
    </source>
</evidence>
<dbReference type="CDD" id="cd00085">
    <property type="entry name" value="HNHc"/>
    <property type="match status" value="1"/>
</dbReference>
<dbReference type="EMBL" id="QEFB01000001">
    <property type="protein sequence ID" value="PWC08000.1"/>
    <property type="molecule type" value="Genomic_DNA"/>
</dbReference>
<dbReference type="SMART" id="SM00507">
    <property type="entry name" value="HNHc"/>
    <property type="match status" value="1"/>
</dbReference>
<reference evidence="5" key="1">
    <citation type="submission" date="2018-04" db="EMBL/GenBank/DDBJ databases">
        <authorList>
            <person name="Liu S."/>
            <person name="Wang Z."/>
            <person name="Li J."/>
        </authorList>
    </citation>
    <scope>NUCLEOTIDE SEQUENCE [LARGE SCALE GENOMIC DNA]</scope>
    <source>
        <strain evidence="5">622</strain>
    </source>
</reference>
<dbReference type="GO" id="GO:0008270">
    <property type="term" value="F:zinc ion binding"/>
    <property type="evidence" value="ECO:0007669"/>
    <property type="project" value="InterPro"/>
</dbReference>
<protein>
    <recommendedName>
        <fullName evidence="3">HNH nuclease domain-containing protein</fullName>
    </recommendedName>
</protein>
<dbReference type="Gene3D" id="1.10.30.50">
    <property type="match status" value="1"/>
</dbReference>
<proteinExistence type="inferred from homology"/>
<evidence type="ECO:0000313" key="5">
    <source>
        <dbReference type="Proteomes" id="UP000244962"/>
    </source>
</evidence>
<evidence type="ECO:0000256" key="1">
    <source>
        <dbReference type="ARBA" id="ARBA00023450"/>
    </source>
</evidence>
<comment type="caution">
    <text evidence="4">The sequence shown here is derived from an EMBL/GenBank/DDBJ whole genome shotgun (WGS) entry which is preliminary data.</text>
</comment>
<dbReference type="Proteomes" id="UP000244962">
    <property type="component" value="Unassembled WGS sequence"/>
</dbReference>
<name>A0A2U1TGP1_9MICO</name>
<gene>
    <name evidence="4" type="ORF">DF223_01170</name>
</gene>
<organism evidence="4 5">
    <name type="scientific">Mycetocola zhujimingii</name>
    <dbReference type="NCBI Taxonomy" id="2079792"/>
    <lineage>
        <taxon>Bacteria</taxon>
        <taxon>Bacillati</taxon>
        <taxon>Actinomycetota</taxon>
        <taxon>Actinomycetes</taxon>
        <taxon>Micrococcales</taxon>
        <taxon>Microbacteriaceae</taxon>
        <taxon>Mycetocola</taxon>
    </lineage>
</organism>
<dbReference type="AlphaFoldDB" id="A0A2U1TGP1"/>
<keyword evidence="5" id="KW-1185">Reference proteome</keyword>
<dbReference type="Pfam" id="PF02720">
    <property type="entry name" value="DUF222"/>
    <property type="match status" value="2"/>
</dbReference>
<evidence type="ECO:0000256" key="2">
    <source>
        <dbReference type="SAM" id="MobiDB-lite"/>
    </source>
</evidence>
<evidence type="ECO:0000313" key="4">
    <source>
        <dbReference type="EMBL" id="PWC08000.1"/>
    </source>
</evidence>
<feature type="domain" description="HNH nuclease" evidence="3">
    <location>
        <begin position="441"/>
        <end position="494"/>
    </location>
</feature>
<dbReference type="GO" id="GO:0003676">
    <property type="term" value="F:nucleic acid binding"/>
    <property type="evidence" value="ECO:0007669"/>
    <property type="project" value="InterPro"/>
</dbReference>
<sequence length="525" mass="54739">MSLAVSDFPPASVPEGESALTGLLTHLGQVVDVLDLDHLDRLTGEQLLTQLGQVAGVVRAGEAVLAALSAEVADRSDPARGNEGLAVKHNYQRPSHLIEVITGVSSAAASRLIRVGQRTCRRLTDAGFPLPPLFPVVGEALRQGLIGVETAEAITRELSLAAPRAEVEHLAIAERTLVAEAVGAGWRDGLPMSADLVGIQARQWRDRLDEDGIEPRSDKAFQKRDFWIARAAKDGLVKFGGQVTVDVGAKLHALLVAVLSPKTADRYETTDPAGADGAPNAAPATGAPRGPNDAGAPDIAPTSGMVGSIGGDAPTGTLADEGLAATGESGRAPDHAADEPIRARRTAGQQRADVFAAMIDALARSADAPSVTGAAPTVVVTVNADVIDSGAGTGQIVGVNTPVGASTITQILCDASIIPVFIDPDGTVVALGNDQRGFNRTQRMGMIARDGPTCGMPDCQIPATGCEAHHVVPHSEGGPTHIDNGVLFCWFHHRMVDTGVFTVTMVNGKPKVTIAEWIRRKPYFR</sequence>
<dbReference type="Pfam" id="PF01844">
    <property type="entry name" value="HNH"/>
    <property type="match status" value="1"/>
</dbReference>
<dbReference type="GO" id="GO:0004519">
    <property type="term" value="F:endonuclease activity"/>
    <property type="evidence" value="ECO:0007669"/>
    <property type="project" value="InterPro"/>
</dbReference>
<dbReference type="InterPro" id="IPR003615">
    <property type="entry name" value="HNH_nuc"/>
</dbReference>
<comment type="similarity">
    <text evidence="1">Belongs to the Rv1128c/1148c/1588c/1702c/1945/3466 family.</text>
</comment>